<feature type="binding site" evidence="13">
    <location>
        <position position="505"/>
    </location>
    <ligand>
        <name>K(+)</name>
        <dbReference type="ChEBI" id="CHEBI:29103"/>
        <note>ligand shared between two tetrameric partners</note>
    </ligand>
</feature>
<evidence type="ECO:0000256" key="20">
    <source>
        <dbReference type="RuleBase" id="RU003928"/>
    </source>
</evidence>
<reference evidence="22 23" key="1">
    <citation type="submission" date="2019-03" db="EMBL/GenBank/DDBJ databases">
        <title>Genomic Encyclopedia of Type Strains, Phase IV (KMG-IV): sequencing the most valuable type-strain genomes for metagenomic binning, comparative biology and taxonomic classification.</title>
        <authorList>
            <person name="Goeker M."/>
        </authorList>
    </citation>
    <scope>NUCLEOTIDE SEQUENCE [LARGE SCALE GENOMIC DNA]</scope>
    <source>
        <strain evidence="22 23">DSM 102940</strain>
    </source>
</reference>
<feature type="binding site" description="in other chain" evidence="13 17">
    <location>
        <position position="336"/>
    </location>
    <ligand>
        <name>K(+)</name>
        <dbReference type="ChEBI" id="CHEBI:29103"/>
        <note>ligand shared between two tetrameric partners</note>
    </ligand>
</feature>
<feature type="binding site" evidence="16">
    <location>
        <begin position="284"/>
        <end position="286"/>
    </location>
    <ligand>
        <name>NAD(+)</name>
        <dbReference type="ChEBI" id="CHEBI:57540"/>
    </ligand>
</feature>
<keyword evidence="4 13" id="KW-0479">Metal-binding</keyword>
<sequence>MDNPCNNFTLEICMDFFAYNGKTIKIKHRRIERKGYMEGKFVKEGLTFDDVLLVPQKSNVLPKDVDTKTSLTKKIKLNIPLMSAGMDTVTEAKLAIAMAREGGIGIIHKNMSIEVQALEVDKVKRSEHGVIVDPFYLSPAHVIGDALELMERYHISGVPITDENKKLVGILTNRDIRFENDINKKIADAMTKENLVTAREGISMDEAEKVLKSRKIEKLPIVDDEGYLKGLITIKDIEKAIQYPNSAKDARGRLLVGAAIGITGDMLKRAEALIKSGVDVIVIDTAHGHSQGVIDAVKKMKSVFADTQLIVGNVATGEATEELIIAGADAVKVGIGPGSICTTRVVAGIGIPQITAVYDCACVAKKYDIPIIADGGIKYSGDIPKAIAAGADVCMMGSLFAGTEESPGETVIYKGRNFKTYRGMGSMSAMAAGSKDRYFQEDAKKLVPEGVEGMVPYRGKLKDIIYQMVGGLRAGMGYCGTATIKDLRDNGKFVKITAASLQESHPHDISITKEAPNYSVRG</sequence>
<organism evidence="22 23">
    <name type="scientific">Marinisporobacter balticus</name>
    <dbReference type="NCBI Taxonomy" id="2018667"/>
    <lineage>
        <taxon>Bacteria</taxon>
        <taxon>Bacillati</taxon>
        <taxon>Bacillota</taxon>
        <taxon>Clostridia</taxon>
        <taxon>Peptostreptococcales</taxon>
        <taxon>Thermotaleaceae</taxon>
        <taxon>Marinisporobacter</taxon>
    </lineage>
</organism>
<dbReference type="InterPro" id="IPR000644">
    <property type="entry name" value="CBS_dom"/>
</dbReference>
<evidence type="ECO:0000256" key="12">
    <source>
        <dbReference type="ARBA" id="ARBA00048028"/>
    </source>
</evidence>
<evidence type="ECO:0000256" key="2">
    <source>
        <dbReference type="ARBA" id="ARBA00005502"/>
    </source>
</evidence>
<feature type="domain" description="CBS" evidence="21">
    <location>
        <begin position="130"/>
        <end position="186"/>
    </location>
</feature>
<feature type="binding site" evidence="13 15">
    <location>
        <position position="339"/>
    </location>
    <ligand>
        <name>IMP</name>
        <dbReference type="ChEBI" id="CHEBI:58053"/>
    </ligand>
</feature>
<accession>A0A4V6NP70</accession>
<evidence type="ECO:0000256" key="17">
    <source>
        <dbReference type="PIRSR" id="PIRSR000130-4"/>
    </source>
</evidence>
<dbReference type="GO" id="GO:0003938">
    <property type="term" value="F:IMP dehydrogenase activity"/>
    <property type="evidence" value="ECO:0007669"/>
    <property type="project" value="UniProtKB-UniRule"/>
</dbReference>
<dbReference type="CDD" id="cd04601">
    <property type="entry name" value="CBS_pair_IMPDH"/>
    <property type="match status" value="1"/>
</dbReference>
<feature type="binding site" evidence="13">
    <location>
        <position position="503"/>
    </location>
    <ligand>
        <name>K(+)</name>
        <dbReference type="ChEBI" id="CHEBI:29103"/>
        <note>ligand shared between two tetrameric partners</note>
    </ligand>
</feature>
<evidence type="ECO:0000256" key="3">
    <source>
        <dbReference type="ARBA" id="ARBA00011881"/>
    </source>
</evidence>
<keyword evidence="23" id="KW-1185">Reference proteome</keyword>
<keyword evidence="8 13" id="KW-0630">Potassium</keyword>
<keyword evidence="9 13" id="KW-0560">Oxidoreductase</keyword>
<proteinExistence type="inferred from homology"/>
<evidence type="ECO:0000256" key="10">
    <source>
        <dbReference type="ARBA" id="ARBA00023027"/>
    </source>
</evidence>
<dbReference type="GO" id="GO:0000166">
    <property type="term" value="F:nucleotide binding"/>
    <property type="evidence" value="ECO:0007669"/>
    <property type="project" value="UniProtKB-UniRule"/>
</dbReference>
<dbReference type="GO" id="GO:0006177">
    <property type="term" value="P:GMP biosynthetic process"/>
    <property type="evidence" value="ECO:0007669"/>
    <property type="project" value="UniProtKB-UniRule"/>
</dbReference>
<dbReference type="Pfam" id="PF00478">
    <property type="entry name" value="IMPDH"/>
    <property type="match status" value="1"/>
</dbReference>
<feature type="binding site" description="in other chain" evidence="13 17">
    <location>
        <position position="338"/>
    </location>
    <ligand>
        <name>K(+)</name>
        <dbReference type="ChEBI" id="CHEBI:29103"/>
        <note>ligand shared between two tetrameric partners</note>
    </ligand>
</feature>
<comment type="caution">
    <text evidence="13">Lacks conserved residue(s) required for the propagation of feature annotation.</text>
</comment>
<keyword evidence="10 13" id="KW-0520">NAD</keyword>
<dbReference type="InterPro" id="IPR005990">
    <property type="entry name" value="IMP_DH"/>
</dbReference>
<evidence type="ECO:0000256" key="4">
    <source>
        <dbReference type="ARBA" id="ARBA00022723"/>
    </source>
</evidence>
<dbReference type="FunFam" id="3.20.20.70:FF:000003">
    <property type="entry name" value="GMP reductase"/>
    <property type="match status" value="1"/>
</dbReference>
<gene>
    <name evidence="13" type="primary">guaB</name>
    <name evidence="22" type="ORF">EV214_14311</name>
</gene>
<evidence type="ECO:0000256" key="19">
    <source>
        <dbReference type="RuleBase" id="RU003927"/>
    </source>
</evidence>
<dbReference type="Gene3D" id="3.20.20.70">
    <property type="entry name" value="Aldolase class I"/>
    <property type="match status" value="1"/>
</dbReference>
<evidence type="ECO:0000256" key="16">
    <source>
        <dbReference type="PIRSR" id="PIRSR000130-3"/>
    </source>
</evidence>
<keyword evidence="5" id="KW-0677">Repeat</keyword>
<comment type="catalytic activity">
    <reaction evidence="12 13 20">
        <text>IMP + NAD(+) + H2O = XMP + NADH + H(+)</text>
        <dbReference type="Rhea" id="RHEA:11708"/>
        <dbReference type="ChEBI" id="CHEBI:15377"/>
        <dbReference type="ChEBI" id="CHEBI:15378"/>
        <dbReference type="ChEBI" id="CHEBI:57464"/>
        <dbReference type="ChEBI" id="CHEBI:57540"/>
        <dbReference type="ChEBI" id="CHEBI:57945"/>
        <dbReference type="ChEBI" id="CHEBI:58053"/>
        <dbReference type="EC" id="1.1.1.205"/>
    </reaction>
</comment>
<evidence type="ECO:0000259" key="21">
    <source>
        <dbReference type="PROSITE" id="PS51371"/>
    </source>
</evidence>
<dbReference type="Proteomes" id="UP000294919">
    <property type="component" value="Unassembled WGS sequence"/>
</dbReference>
<dbReference type="PROSITE" id="PS51371">
    <property type="entry name" value="CBS"/>
    <property type="match status" value="2"/>
</dbReference>
<dbReference type="GO" id="GO:0006183">
    <property type="term" value="P:GTP biosynthetic process"/>
    <property type="evidence" value="ECO:0007669"/>
    <property type="project" value="TreeGrafter"/>
</dbReference>
<feature type="active site" description="Thioimidate intermediate" evidence="13 14">
    <location>
        <position position="341"/>
    </location>
</feature>
<dbReference type="SUPFAM" id="SSF51412">
    <property type="entry name" value="Inosine monophosphate dehydrogenase (IMPDH)"/>
    <property type="match status" value="1"/>
</dbReference>
<comment type="function">
    <text evidence="13">Catalyzes the conversion of inosine 5'-phosphate (IMP) to xanthosine 5'-phosphate (XMP), the first committed and rate-limiting step in the de novo synthesis of guanine nucleotides, and therefore plays an important role in the regulation of cell growth.</text>
</comment>
<evidence type="ECO:0000256" key="14">
    <source>
        <dbReference type="PIRSR" id="PIRSR000130-1"/>
    </source>
</evidence>
<feature type="binding site" evidence="13 15">
    <location>
        <begin position="397"/>
        <end position="398"/>
    </location>
    <ligand>
        <name>IMP</name>
        <dbReference type="ChEBI" id="CHEBI:58053"/>
    </ligand>
</feature>
<evidence type="ECO:0000313" key="23">
    <source>
        <dbReference type="Proteomes" id="UP000294919"/>
    </source>
</evidence>
<dbReference type="EC" id="1.1.1.205" evidence="13 20"/>
<dbReference type="InterPro" id="IPR015875">
    <property type="entry name" value="IMP_DH/GMP_Rdtase_CS"/>
</dbReference>
<feature type="binding site" evidence="13">
    <location>
        <position position="284"/>
    </location>
    <ligand>
        <name>NAD(+)</name>
        <dbReference type="ChEBI" id="CHEBI:57540"/>
    </ligand>
</feature>
<feature type="binding site" evidence="13 15">
    <location>
        <position position="449"/>
    </location>
    <ligand>
        <name>IMP</name>
        <dbReference type="ChEBI" id="CHEBI:58053"/>
    </ligand>
</feature>
<protein>
    <recommendedName>
        <fullName evidence="13 20">Inosine-5'-monophosphate dehydrogenase</fullName>
        <shortName evidence="13">IMP dehydrogenase</shortName>
        <shortName evidence="13">IMPD</shortName>
        <shortName evidence="13">IMPDH</shortName>
        <ecNumber evidence="13 20">1.1.1.205</ecNumber>
    </recommendedName>
</protein>
<dbReference type="InterPro" id="IPR013785">
    <property type="entry name" value="Aldolase_TIM"/>
</dbReference>
<evidence type="ECO:0000256" key="6">
    <source>
        <dbReference type="ARBA" id="ARBA00022749"/>
    </source>
</evidence>
<feature type="binding site" evidence="13">
    <location>
        <position position="504"/>
    </location>
    <ligand>
        <name>K(+)</name>
        <dbReference type="ChEBI" id="CHEBI:29103"/>
        <note>ligand shared between two tetrameric partners</note>
    </ligand>
</feature>
<dbReference type="PROSITE" id="PS00487">
    <property type="entry name" value="IMP_DH_GMP_RED"/>
    <property type="match status" value="1"/>
</dbReference>
<comment type="cofactor">
    <cofactor evidence="1 13">
        <name>K(+)</name>
        <dbReference type="ChEBI" id="CHEBI:29103"/>
    </cofactor>
</comment>
<evidence type="ECO:0000256" key="18">
    <source>
        <dbReference type="PROSITE-ProRule" id="PRU00703"/>
    </source>
</evidence>
<feature type="active site" description="Proton acceptor" evidence="13 14">
    <location>
        <position position="437"/>
    </location>
</feature>
<dbReference type="UniPathway" id="UPA00601">
    <property type="reaction ID" value="UER00295"/>
</dbReference>
<evidence type="ECO:0000256" key="1">
    <source>
        <dbReference type="ARBA" id="ARBA00001958"/>
    </source>
</evidence>
<dbReference type="CDD" id="cd00381">
    <property type="entry name" value="IMPDH"/>
    <property type="match status" value="1"/>
</dbReference>
<name>A0A4V6NP70_9FIRM</name>
<dbReference type="PIRSF" id="PIRSF000130">
    <property type="entry name" value="IMPDH"/>
    <property type="match status" value="1"/>
</dbReference>
<dbReference type="Pfam" id="PF00571">
    <property type="entry name" value="CBS"/>
    <property type="match status" value="2"/>
</dbReference>
<comment type="subunit">
    <text evidence="3 13">Homotetramer.</text>
</comment>
<feature type="binding site" evidence="13 15">
    <location>
        <begin position="421"/>
        <end position="425"/>
    </location>
    <ligand>
        <name>IMP</name>
        <dbReference type="ChEBI" id="CHEBI:58053"/>
    </ligand>
</feature>
<comment type="activity regulation">
    <text evidence="13">Mycophenolic acid (MPA) is a non-competitive inhibitor that prevents formation of the closed enzyme conformation by binding to the same site as the amobile flap. In contrast, mizoribine monophosphate (MZP) is a competitive inhibitor that induces the closed conformation. MPA is a potent inhibitor of mammalian IMPDHs but a poor inhibitor of the bacterial enzymes. MZP is a more potent inhibitor of bacterial IMPDH.</text>
</comment>
<evidence type="ECO:0000256" key="13">
    <source>
        <dbReference type="HAMAP-Rule" id="MF_01964"/>
    </source>
</evidence>
<dbReference type="SMART" id="SM00116">
    <property type="entry name" value="CBS"/>
    <property type="match status" value="2"/>
</dbReference>
<evidence type="ECO:0000256" key="5">
    <source>
        <dbReference type="ARBA" id="ARBA00022737"/>
    </source>
</evidence>
<feature type="binding site" evidence="13 16">
    <location>
        <begin position="334"/>
        <end position="336"/>
    </location>
    <ligand>
        <name>NAD(+)</name>
        <dbReference type="ChEBI" id="CHEBI:57540"/>
    </ligand>
</feature>
<evidence type="ECO:0000256" key="15">
    <source>
        <dbReference type="PIRSR" id="PIRSR000130-2"/>
    </source>
</evidence>
<dbReference type="EMBL" id="SLWV01000043">
    <property type="protein sequence ID" value="TCO68520.1"/>
    <property type="molecule type" value="Genomic_DNA"/>
</dbReference>
<feature type="binding site" evidence="13 15">
    <location>
        <begin position="374"/>
        <end position="376"/>
    </location>
    <ligand>
        <name>IMP</name>
        <dbReference type="ChEBI" id="CHEBI:58053"/>
    </ligand>
</feature>
<dbReference type="PANTHER" id="PTHR11911:SF111">
    <property type="entry name" value="INOSINE-5'-MONOPHOSPHATE DEHYDROGENASE"/>
    <property type="match status" value="1"/>
</dbReference>
<dbReference type="AlphaFoldDB" id="A0A4V6NP70"/>
<evidence type="ECO:0000313" key="22">
    <source>
        <dbReference type="EMBL" id="TCO68520.1"/>
    </source>
</evidence>
<evidence type="ECO:0000256" key="9">
    <source>
        <dbReference type="ARBA" id="ARBA00023002"/>
    </source>
</evidence>
<keyword evidence="7 13" id="KW-0658">Purine biosynthesis</keyword>
<feature type="binding site" description="in other chain" evidence="13 17">
    <location>
        <position position="341"/>
    </location>
    <ligand>
        <name>K(+)</name>
        <dbReference type="ChEBI" id="CHEBI:29103"/>
        <note>ligand shared between two tetrameric partners</note>
    </ligand>
</feature>
<evidence type="ECO:0000256" key="8">
    <source>
        <dbReference type="ARBA" id="ARBA00022958"/>
    </source>
</evidence>
<comment type="caution">
    <text evidence="22">The sequence shown here is derived from an EMBL/GenBank/DDBJ whole genome shotgun (WGS) entry which is preliminary data.</text>
</comment>
<dbReference type="HAMAP" id="MF_01964">
    <property type="entry name" value="IMPDH"/>
    <property type="match status" value="1"/>
</dbReference>
<evidence type="ECO:0000256" key="11">
    <source>
        <dbReference type="ARBA" id="ARBA00023122"/>
    </source>
</evidence>
<dbReference type="SUPFAM" id="SSF54631">
    <property type="entry name" value="CBS-domain pair"/>
    <property type="match status" value="1"/>
</dbReference>
<feature type="domain" description="CBS" evidence="21">
    <location>
        <begin position="190"/>
        <end position="248"/>
    </location>
</feature>
<evidence type="ECO:0000256" key="7">
    <source>
        <dbReference type="ARBA" id="ARBA00022755"/>
    </source>
</evidence>
<comment type="similarity">
    <text evidence="2 13 19">Belongs to the IMPDH/GMPR family.</text>
</comment>
<dbReference type="InterPro" id="IPR001093">
    <property type="entry name" value="IMP_DH_GMPRt"/>
</dbReference>
<keyword evidence="6 13" id="KW-0332">GMP biosynthesis</keyword>
<dbReference type="NCBIfam" id="TIGR01302">
    <property type="entry name" value="IMP_dehydrog"/>
    <property type="match status" value="1"/>
</dbReference>
<dbReference type="InterPro" id="IPR046342">
    <property type="entry name" value="CBS_dom_sf"/>
</dbReference>
<comment type="pathway">
    <text evidence="13 20">Purine metabolism; XMP biosynthesis via de novo pathway; XMP from IMP: step 1/1.</text>
</comment>
<dbReference type="SMART" id="SM01240">
    <property type="entry name" value="IMPDH"/>
    <property type="match status" value="1"/>
</dbReference>
<dbReference type="GO" id="GO:0046872">
    <property type="term" value="F:metal ion binding"/>
    <property type="evidence" value="ECO:0007669"/>
    <property type="project" value="UniProtKB-UniRule"/>
</dbReference>
<dbReference type="PANTHER" id="PTHR11911">
    <property type="entry name" value="INOSINE-5-MONOPHOSPHATE DEHYDROGENASE RELATED"/>
    <property type="match status" value="1"/>
</dbReference>
<keyword evidence="11 18" id="KW-0129">CBS domain</keyword>